<dbReference type="Gene3D" id="2.30.280.10">
    <property type="entry name" value="SRA-YDG"/>
    <property type="match status" value="1"/>
</dbReference>
<dbReference type="GO" id="GO:0005634">
    <property type="term" value="C:nucleus"/>
    <property type="evidence" value="ECO:0007669"/>
    <property type="project" value="UniProtKB-SubCell"/>
</dbReference>
<feature type="compositionally biased region" description="Polar residues" evidence="3">
    <location>
        <begin position="71"/>
        <end position="81"/>
    </location>
</feature>
<feature type="compositionally biased region" description="Low complexity" evidence="3">
    <location>
        <begin position="189"/>
        <end position="202"/>
    </location>
</feature>
<feature type="region of interest" description="Disordered" evidence="3">
    <location>
        <begin position="529"/>
        <end position="579"/>
    </location>
</feature>
<keyword evidence="1 2" id="KW-0539">Nucleus</keyword>
<dbReference type="PANTHER" id="PTHR14140">
    <property type="entry name" value="E3 UBIQUITIN-PROTEIN LIGASE UHRF-RELATED"/>
    <property type="match status" value="1"/>
</dbReference>
<evidence type="ECO:0000313" key="6">
    <source>
        <dbReference type="Proteomes" id="UP000799441"/>
    </source>
</evidence>
<accession>A0A9P4UP42</accession>
<dbReference type="EMBL" id="MU003791">
    <property type="protein sequence ID" value="KAF2721379.1"/>
    <property type="molecule type" value="Genomic_DNA"/>
</dbReference>
<protein>
    <recommendedName>
        <fullName evidence="4">YDG domain-containing protein</fullName>
    </recommendedName>
</protein>
<evidence type="ECO:0000256" key="2">
    <source>
        <dbReference type="PROSITE-ProRule" id="PRU00358"/>
    </source>
</evidence>
<dbReference type="SMART" id="SM00466">
    <property type="entry name" value="SRA"/>
    <property type="match status" value="1"/>
</dbReference>
<evidence type="ECO:0000313" key="5">
    <source>
        <dbReference type="EMBL" id="KAF2721379.1"/>
    </source>
</evidence>
<evidence type="ECO:0000259" key="4">
    <source>
        <dbReference type="PROSITE" id="PS51015"/>
    </source>
</evidence>
<dbReference type="SUPFAM" id="SSF88697">
    <property type="entry name" value="PUA domain-like"/>
    <property type="match status" value="1"/>
</dbReference>
<dbReference type="PROSITE" id="PS51015">
    <property type="entry name" value="YDG"/>
    <property type="match status" value="1"/>
</dbReference>
<gene>
    <name evidence="5" type="ORF">K431DRAFT_284976</name>
</gene>
<dbReference type="AlphaFoldDB" id="A0A9P4UP42"/>
<keyword evidence="6" id="KW-1185">Reference proteome</keyword>
<feature type="region of interest" description="Disordered" evidence="3">
    <location>
        <begin position="42"/>
        <end position="111"/>
    </location>
</feature>
<evidence type="ECO:0000256" key="3">
    <source>
        <dbReference type="SAM" id="MobiDB-lite"/>
    </source>
</evidence>
<comment type="subcellular location">
    <subcellularLocation>
        <location evidence="2">Nucleus</location>
    </subcellularLocation>
</comment>
<dbReference type="Pfam" id="PF02182">
    <property type="entry name" value="SAD_SRA"/>
    <property type="match status" value="1"/>
</dbReference>
<dbReference type="OrthoDB" id="2270193at2759"/>
<feature type="region of interest" description="Disordered" evidence="3">
    <location>
        <begin position="128"/>
        <end position="257"/>
    </location>
</feature>
<dbReference type="GO" id="GO:0061630">
    <property type="term" value="F:ubiquitin protein ligase activity"/>
    <property type="evidence" value="ECO:0007669"/>
    <property type="project" value="TreeGrafter"/>
</dbReference>
<reference evidence="5" key="1">
    <citation type="journal article" date="2020" name="Stud. Mycol.">
        <title>101 Dothideomycetes genomes: a test case for predicting lifestyles and emergence of pathogens.</title>
        <authorList>
            <person name="Haridas S."/>
            <person name="Albert R."/>
            <person name="Binder M."/>
            <person name="Bloem J."/>
            <person name="Labutti K."/>
            <person name="Salamov A."/>
            <person name="Andreopoulos B."/>
            <person name="Baker S."/>
            <person name="Barry K."/>
            <person name="Bills G."/>
            <person name="Bluhm B."/>
            <person name="Cannon C."/>
            <person name="Castanera R."/>
            <person name="Culley D."/>
            <person name="Daum C."/>
            <person name="Ezra D."/>
            <person name="Gonzalez J."/>
            <person name="Henrissat B."/>
            <person name="Kuo A."/>
            <person name="Liang C."/>
            <person name="Lipzen A."/>
            <person name="Lutzoni F."/>
            <person name="Magnuson J."/>
            <person name="Mondo S."/>
            <person name="Nolan M."/>
            <person name="Ohm R."/>
            <person name="Pangilinan J."/>
            <person name="Park H.-J."/>
            <person name="Ramirez L."/>
            <person name="Alfaro M."/>
            <person name="Sun H."/>
            <person name="Tritt A."/>
            <person name="Yoshinaga Y."/>
            <person name="Zwiers L.-H."/>
            <person name="Turgeon B."/>
            <person name="Goodwin S."/>
            <person name="Spatafora J."/>
            <person name="Crous P."/>
            <person name="Grigoriev I."/>
        </authorList>
    </citation>
    <scope>NUCLEOTIDE SEQUENCE</scope>
    <source>
        <strain evidence="5">CBS 116435</strain>
    </source>
</reference>
<feature type="compositionally biased region" description="Polar residues" evidence="3">
    <location>
        <begin position="154"/>
        <end position="163"/>
    </location>
</feature>
<proteinExistence type="predicted"/>
<dbReference type="Proteomes" id="UP000799441">
    <property type="component" value="Unassembled WGS sequence"/>
</dbReference>
<sequence length="579" mass="65282">MDSDDIPPLTEGEIAQIRHDYVRKHETNVMRIMQEWEPFYEQKAREQSEASLQQPTDEKRLYASTVDARPSTASAGPTSSHRVAEPVDALAGANRSGVQPPKATYANAPIERFDESSSDDIQIIGSRLITRHDVQKPTKSNLSSARSRREKIDTQGQAKSDQPPSQPPRLTKVAQKAPSKASRGGSGNAESSATTNDSSSATRSKRSHSTSMYSGLQPTRKSIQQKAPKTAAATSPIVRENDDPVASSSANPHAPAPPRWYIELKTYKRRVDRSEISVLLQRLKEGVKRYRVSRAPKCLDNIRELLHTIPFVEVTDRILRNERMLHNEDGLPKLFNSSLNDNIEFPYDIRADAEELYNKWCSRIFSTDIMRGIVMGVPKGRRESNDKTGDSIDPEWHKISARYHGNGKLLNGQWWPTQLCTLRDGAHGYSIQGISGEPEEGAYSIVMAGGLDSLGQKYANEDHGQWVLYCGTDGKNGEMSADTIRMTESYENKRFVRLIRSHNLKSDYAPEVGYRYDGLYEVVGMENLDDGDTSRERRRFRLERRTEEPFRGGNGPERRPTRQEIEEYNKSRLLRGLTS</sequence>
<comment type="caution">
    <text evidence="5">The sequence shown here is derived from an EMBL/GenBank/DDBJ whole genome shotgun (WGS) entry which is preliminary data.</text>
</comment>
<dbReference type="GO" id="GO:0044027">
    <property type="term" value="P:negative regulation of gene expression via chromosomal CpG island methylation"/>
    <property type="evidence" value="ECO:0007669"/>
    <property type="project" value="TreeGrafter"/>
</dbReference>
<dbReference type="InterPro" id="IPR045134">
    <property type="entry name" value="UHRF1/2-like"/>
</dbReference>
<dbReference type="GO" id="GO:0016567">
    <property type="term" value="P:protein ubiquitination"/>
    <property type="evidence" value="ECO:0007669"/>
    <property type="project" value="TreeGrafter"/>
</dbReference>
<name>A0A9P4UP42_9PEZI</name>
<feature type="compositionally biased region" description="Polar residues" evidence="3">
    <location>
        <begin position="212"/>
        <end position="227"/>
    </location>
</feature>
<feature type="domain" description="YDG" evidence="4">
    <location>
        <begin position="404"/>
        <end position="544"/>
    </location>
</feature>
<dbReference type="InterPro" id="IPR036987">
    <property type="entry name" value="SRA-YDG_sf"/>
</dbReference>
<dbReference type="InterPro" id="IPR003105">
    <property type="entry name" value="SRA_YDG"/>
</dbReference>
<evidence type="ECO:0000256" key="1">
    <source>
        <dbReference type="ARBA" id="ARBA00023242"/>
    </source>
</evidence>
<dbReference type="PANTHER" id="PTHR14140:SF27">
    <property type="entry name" value="OS04G0289800 PROTEIN"/>
    <property type="match status" value="1"/>
</dbReference>
<feature type="compositionally biased region" description="Basic and acidic residues" evidence="3">
    <location>
        <begin position="543"/>
        <end position="570"/>
    </location>
</feature>
<dbReference type="InterPro" id="IPR015947">
    <property type="entry name" value="PUA-like_sf"/>
</dbReference>
<organism evidence="5 6">
    <name type="scientific">Polychaeton citri CBS 116435</name>
    <dbReference type="NCBI Taxonomy" id="1314669"/>
    <lineage>
        <taxon>Eukaryota</taxon>
        <taxon>Fungi</taxon>
        <taxon>Dikarya</taxon>
        <taxon>Ascomycota</taxon>
        <taxon>Pezizomycotina</taxon>
        <taxon>Dothideomycetes</taxon>
        <taxon>Dothideomycetidae</taxon>
        <taxon>Capnodiales</taxon>
        <taxon>Capnodiaceae</taxon>
        <taxon>Polychaeton</taxon>
    </lineage>
</organism>